<name>A0AC34RMR6_9BILA</name>
<proteinExistence type="predicted"/>
<protein>
    <submittedName>
        <fullName evidence="2">Guanylate kinase</fullName>
    </submittedName>
</protein>
<dbReference type="Proteomes" id="UP000887576">
    <property type="component" value="Unplaced"/>
</dbReference>
<evidence type="ECO:0000313" key="2">
    <source>
        <dbReference type="WBParaSite" id="JU765_v2.g7973.t1"/>
    </source>
</evidence>
<accession>A0AC34RMR6</accession>
<evidence type="ECO:0000313" key="1">
    <source>
        <dbReference type="Proteomes" id="UP000887576"/>
    </source>
</evidence>
<dbReference type="WBParaSite" id="JU765_v2.g7973.t1">
    <property type="protein sequence ID" value="JU765_v2.g7973.t1"/>
    <property type="gene ID" value="JU765_v2.g7973"/>
</dbReference>
<sequence length="227" mass="25826">MTVRPIVLSGPSGGGKSTILKKVMENHKSYFAFSVSHTTRKPREGEVHGRDYYFVTREEVERMIKNGDFIEHAEFGGNVYGTSKQAVQDVQKSGKICVLDLELQGVRSIKSTDLNAKFILIRAPSIEILKERLIARGSETPESLERRLKHAREDLEAVEKDPKLFHYVIVNDKLDDAYDEFMKLVDDEIQAVKRTQPLLEKTANVIASSFLTVEQQSRTITFPAQEW</sequence>
<reference evidence="2" key="1">
    <citation type="submission" date="2022-11" db="UniProtKB">
        <authorList>
            <consortium name="WormBaseParasite"/>
        </authorList>
    </citation>
    <scope>IDENTIFICATION</scope>
</reference>
<organism evidence="1 2">
    <name type="scientific">Panagrolaimus sp. JU765</name>
    <dbReference type="NCBI Taxonomy" id="591449"/>
    <lineage>
        <taxon>Eukaryota</taxon>
        <taxon>Metazoa</taxon>
        <taxon>Ecdysozoa</taxon>
        <taxon>Nematoda</taxon>
        <taxon>Chromadorea</taxon>
        <taxon>Rhabditida</taxon>
        <taxon>Tylenchina</taxon>
        <taxon>Panagrolaimomorpha</taxon>
        <taxon>Panagrolaimoidea</taxon>
        <taxon>Panagrolaimidae</taxon>
        <taxon>Panagrolaimus</taxon>
    </lineage>
</organism>